<feature type="compositionally biased region" description="Low complexity" evidence="2">
    <location>
        <begin position="32"/>
        <end position="42"/>
    </location>
</feature>
<dbReference type="Gene3D" id="2.40.100.10">
    <property type="entry name" value="Cyclophilin-like"/>
    <property type="match status" value="1"/>
</dbReference>
<evidence type="ECO:0000313" key="6">
    <source>
        <dbReference type="Proteomes" id="UP001153069"/>
    </source>
</evidence>
<reference evidence="5" key="1">
    <citation type="submission" date="2020-06" db="EMBL/GenBank/DDBJ databases">
        <authorList>
            <consortium name="Plant Systems Biology data submission"/>
        </authorList>
    </citation>
    <scope>NUCLEOTIDE SEQUENCE</scope>
    <source>
        <strain evidence="5">D6</strain>
    </source>
</reference>
<organism evidence="5 6">
    <name type="scientific">Seminavis robusta</name>
    <dbReference type="NCBI Taxonomy" id="568900"/>
    <lineage>
        <taxon>Eukaryota</taxon>
        <taxon>Sar</taxon>
        <taxon>Stramenopiles</taxon>
        <taxon>Ochrophyta</taxon>
        <taxon>Bacillariophyta</taxon>
        <taxon>Bacillariophyceae</taxon>
        <taxon>Bacillariophycidae</taxon>
        <taxon>Naviculales</taxon>
        <taxon>Naviculaceae</taxon>
        <taxon>Seminavis</taxon>
    </lineage>
</organism>
<protein>
    <recommendedName>
        <fullName evidence="4">PPIase cyclophilin-type domain-containing protein</fullName>
    </recommendedName>
</protein>
<keyword evidence="3" id="KW-1133">Transmembrane helix</keyword>
<evidence type="ECO:0000259" key="4">
    <source>
        <dbReference type="Pfam" id="PF00160"/>
    </source>
</evidence>
<keyword evidence="3" id="KW-0812">Transmembrane</keyword>
<accession>A0A9N8EG25</accession>
<feature type="compositionally biased region" description="Low complexity" evidence="2">
    <location>
        <begin position="114"/>
        <end position="148"/>
    </location>
</feature>
<dbReference type="SUPFAM" id="SSF50891">
    <property type="entry name" value="Cyclophilin-like"/>
    <property type="match status" value="1"/>
</dbReference>
<dbReference type="EMBL" id="CAICTM010000890">
    <property type="protein sequence ID" value="CAB9517924.1"/>
    <property type="molecule type" value="Genomic_DNA"/>
</dbReference>
<evidence type="ECO:0000256" key="2">
    <source>
        <dbReference type="SAM" id="MobiDB-lite"/>
    </source>
</evidence>
<name>A0A9N8EG25_9STRA</name>
<dbReference type="InterPro" id="IPR029000">
    <property type="entry name" value="Cyclophilin-like_dom_sf"/>
</dbReference>
<feature type="coiled-coil region" evidence="1">
    <location>
        <begin position="240"/>
        <end position="274"/>
    </location>
</feature>
<evidence type="ECO:0000256" key="3">
    <source>
        <dbReference type="SAM" id="Phobius"/>
    </source>
</evidence>
<feature type="region of interest" description="Disordered" evidence="2">
    <location>
        <begin position="112"/>
        <end position="163"/>
    </location>
</feature>
<dbReference type="GO" id="GO:0003755">
    <property type="term" value="F:peptidyl-prolyl cis-trans isomerase activity"/>
    <property type="evidence" value="ECO:0007669"/>
    <property type="project" value="InterPro"/>
</dbReference>
<dbReference type="Pfam" id="PF00160">
    <property type="entry name" value="Pro_isomerase"/>
    <property type="match status" value="1"/>
</dbReference>
<dbReference type="OrthoDB" id="193086at2759"/>
<comment type="caution">
    <text evidence="5">The sequence shown here is derived from an EMBL/GenBank/DDBJ whole genome shotgun (WGS) entry which is preliminary data.</text>
</comment>
<dbReference type="InterPro" id="IPR002130">
    <property type="entry name" value="Cyclophilin-type_PPIase_dom"/>
</dbReference>
<evidence type="ECO:0000313" key="5">
    <source>
        <dbReference type="EMBL" id="CAB9517924.1"/>
    </source>
</evidence>
<keyword evidence="3" id="KW-0472">Membrane</keyword>
<dbReference type="Proteomes" id="UP001153069">
    <property type="component" value="Unassembled WGS sequence"/>
</dbReference>
<keyword evidence="6" id="KW-1185">Reference proteome</keyword>
<feature type="compositionally biased region" description="Polar residues" evidence="2">
    <location>
        <begin position="55"/>
        <end position="65"/>
    </location>
</feature>
<dbReference type="AlphaFoldDB" id="A0A9N8EG25"/>
<feature type="transmembrane region" description="Helical" evidence="3">
    <location>
        <begin position="201"/>
        <end position="222"/>
    </location>
</feature>
<feature type="domain" description="PPIase cyclophilin-type" evidence="4">
    <location>
        <begin position="355"/>
        <end position="495"/>
    </location>
</feature>
<sequence>MIARKRFFDGNASSSSLLLGESSSCCDFTAASSPSSSMSSSPSPSPPSSGRVSPHQPTHRTQSTPAALRQRIAASLSTASSCASTPAQSPIKRVALSYPDMAMDGMGDYTLPLTNSNTSSSTSNATHSMNTNSNSNSNGKVASSSSSSTMDKNNHGYNHHHHQDHYLNDYHHHHQSPPQDDFYYHHAHHAHHHHQSSPTSFYILQAIFVVAFVALASFGVYMQESNVALEHALRARDHEIDHHLNHLAELEIQMTKISNERTVLQNHLVELEQRPTDQREGLEAQRRLFHLEHSHSIIQQGIQRQDIRMVQEKFGKGPLYYVEMKLSFPLESNVHDDLHHTGSTLFLETAPLSDMPHAIHLFLEQVDHGLYDGTHFFRHAPHVLQAGPSGGHSRFRKQPSLASVLFQEYSPNYPHTTWTVGYPGRPGGPDFYINTQDNSRVHGPGGQQGDDEPEPCFAKVVAGHDVVTKRLQLAATLSARNDNLQHPIRIASMRVISQQEYLERRPIDVED</sequence>
<gene>
    <name evidence="5" type="ORF">SEMRO_892_G216910.1</name>
</gene>
<keyword evidence="1" id="KW-0175">Coiled coil</keyword>
<proteinExistence type="predicted"/>
<feature type="region of interest" description="Disordered" evidence="2">
    <location>
        <begin position="27"/>
        <end position="68"/>
    </location>
</feature>
<evidence type="ECO:0000256" key="1">
    <source>
        <dbReference type="SAM" id="Coils"/>
    </source>
</evidence>